<dbReference type="OrthoDB" id="1809748at2"/>
<dbReference type="KEGG" id="dgi:Desgi_0126"/>
<reference evidence="1 2" key="1">
    <citation type="submission" date="2012-01" db="EMBL/GenBank/DDBJ databases">
        <title>Complete sequence of Desulfotomaculum gibsoniae DSM 7213.</title>
        <authorList>
            <consortium name="US DOE Joint Genome Institute"/>
            <person name="Lucas S."/>
            <person name="Han J."/>
            <person name="Lapidus A."/>
            <person name="Cheng J.-F."/>
            <person name="Goodwin L."/>
            <person name="Pitluck S."/>
            <person name="Peters L."/>
            <person name="Ovchinnikova G."/>
            <person name="Teshima H."/>
            <person name="Detter J.C."/>
            <person name="Han C."/>
            <person name="Tapia R."/>
            <person name="Land M."/>
            <person name="Hauser L."/>
            <person name="Kyrpides N."/>
            <person name="Ivanova N."/>
            <person name="Pagani I."/>
            <person name="Parshina S."/>
            <person name="Plugge C."/>
            <person name="Muyzer G."/>
            <person name="Kuever J."/>
            <person name="Ivanova A."/>
            <person name="Nazina T."/>
            <person name="Klenk H.-P."/>
            <person name="Brambilla E."/>
            <person name="Spring S."/>
            <person name="Stams A.F."/>
            <person name="Woyke T."/>
        </authorList>
    </citation>
    <scope>NUCLEOTIDE SEQUENCE [LARGE SCALE GENOMIC DNA]</scope>
    <source>
        <strain evidence="1 2">DSM 7213</strain>
    </source>
</reference>
<evidence type="ECO:0000313" key="1">
    <source>
        <dbReference type="EMBL" id="AGK99740.1"/>
    </source>
</evidence>
<proteinExistence type="predicted"/>
<dbReference type="HOGENOM" id="CLU_2394916_0_0_9"/>
<keyword evidence="2" id="KW-1185">Reference proteome</keyword>
<dbReference type="AlphaFoldDB" id="R4KJD1"/>
<gene>
    <name evidence="1" type="ORF">Desgi_0126</name>
</gene>
<name>R4KJD1_9FIRM</name>
<dbReference type="EMBL" id="CP003273">
    <property type="protein sequence ID" value="AGK99740.1"/>
    <property type="molecule type" value="Genomic_DNA"/>
</dbReference>
<organism evidence="1 2">
    <name type="scientific">Desulfoscipio gibsoniae DSM 7213</name>
    <dbReference type="NCBI Taxonomy" id="767817"/>
    <lineage>
        <taxon>Bacteria</taxon>
        <taxon>Bacillati</taxon>
        <taxon>Bacillota</taxon>
        <taxon>Clostridia</taxon>
        <taxon>Eubacteriales</taxon>
        <taxon>Desulfallaceae</taxon>
        <taxon>Desulfoscipio</taxon>
    </lineage>
</organism>
<protein>
    <submittedName>
        <fullName evidence="1">Uncharacterized protein</fullName>
    </submittedName>
</protein>
<evidence type="ECO:0000313" key="2">
    <source>
        <dbReference type="Proteomes" id="UP000013520"/>
    </source>
</evidence>
<accession>R4KJD1</accession>
<dbReference type="STRING" id="767817.Desgi_0126"/>
<sequence>MADATGTGYPPGGYPGGGMGGSYCPGYGMTFNDRLQSLVGKNITVYVSEESTPVTGMLHGVGSNYVEVHRMTNNIREALIIPMNAITAISAPL</sequence>
<dbReference type="Proteomes" id="UP000013520">
    <property type="component" value="Chromosome"/>
</dbReference>
<dbReference type="RefSeq" id="WP_006523199.1">
    <property type="nucleotide sequence ID" value="NC_021184.1"/>
</dbReference>